<feature type="transmembrane region" description="Helical" evidence="12">
    <location>
        <begin position="377"/>
        <end position="398"/>
    </location>
</feature>
<feature type="transmembrane region" description="Helical" evidence="12">
    <location>
        <begin position="233"/>
        <end position="255"/>
    </location>
</feature>
<dbReference type="NCBIfam" id="TIGR00813">
    <property type="entry name" value="sss"/>
    <property type="match status" value="1"/>
</dbReference>
<dbReference type="Proteomes" id="UP000612352">
    <property type="component" value="Unassembled WGS sequence"/>
</dbReference>
<evidence type="ECO:0000256" key="6">
    <source>
        <dbReference type="ARBA" id="ARBA00022989"/>
    </source>
</evidence>
<keyword evidence="10" id="KW-0739">Sodium transport</keyword>
<dbReference type="InterPro" id="IPR001734">
    <property type="entry name" value="Na/solute_symporter"/>
</dbReference>
<evidence type="ECO:0000256" key="10">
    <source>
        <dbReference type="ARBA" id="ARBA00023201"/>
    </source>
</evidence>
<dbReference type="Pfam" id="PF00474">
    <property type="entry name" value="SSF"/>
    <property type="match status" value="1"/>
</dbReference>
<comment type="caution">
    <text evidence="13">The sequence shown here is derived from an EMBL/GenBank/DDBJ whole genome shotgun (WGS) entry which is preliminary data.</text>
</comment>
<evidence type="ECO:0000256" key="12">
    <source>
        <dbReference type="SAM" id="Phobius"/>
    </source>
</evidence>
<evidence type="ECO:0000256" key="3">
    <source>
        <dbReference type="ARBA" id="ARBA00022448"/>
    </source>
</evidence>
<evidence type="ECO:0000256" key="8">
    <source>
        <dbReference type="ARBA" id="ARBA00023065"/>
    </source>
</evidence>
<keyword evidence="8" id="KW-0406">Ion transport</keyword>
<keyword evidence="3" id="KW-0813">Transport</keyword>
<dbReference type="PROSITE" id="PS50283">
    <property type="entry name" value="NA_SOLUT_SYMP_3"/>
    <property type="match status" value="1"/>
</dbReference>
<feature type="transmembrane region" description="Helical" evidence="12">
    <location>
        <begin position="320"/>
        <end position="341"/>
    </location>
</feature>
<organism evidence="13 14">
    <name type="scientific">Brachybacterium halotolerans</name>
    <dbReference type="NCBI Taxonomy" id="2795215"/>
    <lineage>
        <taxon>Bacteria</taxon>
        <taxon>Bacillati</taxon>
        <taxon>Actinomycetota</taxon>
        <taxon>Actinomycetes</taxon>
        <taxon>Micrococcales</taxon>
        <taxon>Dermabacteraceae</taxon>
        <taxon>Brachybacterium</taxon>
    </lineage>
</organism>
<feature type="transmembrane region" description="Helical" evidence="12">
    <location>
        <begin position="79"/>
        <end position="100"/>
    </location>
</feature>
<proteinExistence type="inferred from homology"/>
<keyword evidence="9 12" id="KW-0472">Membrane</keyword>
<comment type="subcellular location">
    <subcellularLocation>
        <location evidence="1">Cell membrane</location>
        <topology evidence="1">Multi-pass membrane protein</topology>
    </subcellularLocation>
</comment>
<evidence type="ECO:0000313" key="13">
    <source>
        <dbReference type="EMBL" id="MBK0331861.1"/>
    </source>
</evidence>
<evidence type="ECO:0000256" key="2">
    <source>
        <dbReference type="ARBA" id="ARBA00006434"/>
    </source>
</evidence>
<evidence type="ECO:0000256" key="1">
    <source>
        <dbReference type="ARBA" id="ARBA00004651"/>
    </source>
</evidence>
<evidence type="ECO:0000256" key="11">
    <source>
        <dbReference type="RuleBase" id="RU362091"/>
    </source>
</evidence>
<dbReference type="Gene3D" id="1.20.1730.10">
    <property type="entry name" value="Sodium/glucose cotransporter"/>
    <property type="match status" value="1"/>
</dbReference>
<feature type="transmembrane region" description="Helical" evidence="12">
    <location>
        <begin position="457"/>
        <end position="476"/>
    </location>
</feature>
<accession>A0ABS1BB26</accession>
<evidence type="ECO:0000256" key="7">
    <source>
        <dbReference type="ARBA" id="ARBA00023053"/>
    </source>
</evidence>
<dbReference type="CDD" id="cd11495">
    <property type="entry name" value="SLC5sbd_NIS-like_u3"/>
    <property type="match status" value="1"/>
</dbReference>
<keyword evidence="6 12" id="KW-1133">Transmembrane helix</keyword>
<feature type="transmembrane region" description="Helical" evidence="12">
    <location>
        <begin position="188"/>
        <end position="213"/>
    </location>
</feature>
<keyword evidence="4" id="KW-1003">Cell membrane</keyword>
<dbReference type="EMBL" id="JAEDAJ010000005">
    <property type="protein sequence ID" value="MBK0331861.1"/>
    <property type="molecule type" value="Genomic_DNA"/>
</dbReference>
<evidence type="ECO:0000256" key="9">
    <source>
        <dbReference type="ARBA" id="ARBA00023136"/>
    </source>
</evidence>
<gene>
    <name evidence="13" type="ORF">I8D64_10645</name>
</gene>
<sequence length="514" mass="54170">METTGLGALNWAVIVIYLLAMLGVGVYFTRRASKSTDSYFRAQGRIPAWAAGFSIYATTLSAITYMSTPEQAYLSDWSYAAGSLAIFAIVPVLIAFYVPFFRKLNVVTAYDYLEERFSPAMRLIGSLMFVLFHIGRIAVVIYLPTLAISSVTEINPVLVAAIVGLLSIINTFLGGIEGVIWADVIQGIILLLGAVVIIGSGLLSIDGGLGTVASDAIADDKLISGKDWDLGGMLGASIPIIFIGSVFTNLYQYTGSQDVVQRYQTTASSRETARSLLTNGVLSLITIPLFYGMGTLLYSYFKHTSPLPDSVNTSAIVPYFVVHVLPAGVSGVVLAAIFAAAQSTLSSSLNSISACLTVDVWDCFLVRRGAKSSSVGLARAIIVVAGIIGTGAALYLASTDQAETWNLFLSILGLFGTPIAAVFALGIFTRRANAVGVIAGLVVGSIAAWIVQDSGSTPFMVACFAFVGTVVVGYLVSLAWSAIRPGGGDGHDIRPLTIHGTKSAYVRRAENAGA</sequence>
<feature type="transmembrane region" description="Helical" evidence="12">
    <location>
        <begin position="157"/>
        <end position="176"/>
    </location>
</feature>
<keyword evidence="5 12" id="KW-0812">Transmembrane</keyword>
<feature type="transmembrane region" description="Helical" evidence="12">
    <location>
        <begin position="48"/>
        <end position="67"/>
    </location>
</feature>
<name>A0ABS1BB26_9MICO</name>
<keyword evidence="14" id="KW-1185">Reference proteome</keyword>
<dbReference type="InterPro" id="IPR038377">
    <property type="entry name" value="Na/Glc_symporter_sf"/>
</dbReference>
<feature type="transmembrane region" description="Helical" evidence="12">
    <location>
        <begin position="404"/>
        <end position="425"/>
    </location>
</feature>
<dbReference type="RefSeq" id="WP_200502568.1">
    <property type="nucleotide sequence ID" value="NZ_JAEDAJ010000005.1"/>
</dbReference>
<dbReference type="PANTHER" id="PTHR42985:SF40">
    <property type="entry name" value="LD47995P-RELATED"/>
    <property type="match status" value="1"/>
</dbReference>
<comment type="similarity">
    <text evidence="2 11">Belongs to the sodium:solute symporter (SSF) (TC 2.A.21) family.</text>
</comment>
<feature type="transmembrane region" description="Helical" evidence="12">
    <location>
        <begin position="276"/>
        <end position="300"/>
    </location>
</feature>
<feature type="transmembrane region" description="Helical" evidence="12">
    <location>
        <begin position="432"/>
        <end position="451"/>
    </location>
</feature>
<evidence type="ECO:0000313" key="14">
    <source>
        <dbReference type="Proteomes" id="UP000612352"/>
    </source>
</evidence>
<protein>
    <submittedName>
        <fullName evidence="13">Sodium:solute symporter</fullName>
    </submittedName>
</protein>
<evidence type="ECO:0000256" key="5">
    <source>
        <dbReference type="ARBA" id="ARBA00022692"/>
    </source>
</evidence>
<dbReference type="PANTHER" id="PTHR42985">
    <property type="entry name" value="SODIUM-COUPLED MONOCARBOXYLATE TRANSPORTER"/>
    <property type="match status" value="1"/>
</dbReference>
<evidence type="ECO:0000256" key="4">
    <source>
        <dbReference type="ARBA" id="ARBA00022475"/>
    </source>
</evidence>
<reference evidence="13 14" key="1">
    <citation type="submission" date="2020-12" db="EMBL/GenBank/DDBJ databases">
        <title>Brachybacterium sp. MASK1Z-5, whole genome shotgun sequence.</title>
        <authorList>
            <person name="Tuo L."/>
        </authorList>
    </citation>
    <scope>NUCLEOTIDE SEQUENCE [LARGE SCALE GENOMIC DNA]</scope>
    <source>
        <strain evidence="13 14">MASK1Z-5</strain>
    </source>
</reference>
<dbReference type="InterPro" id="IPR051163">
    <property type="entry name" value="Sodium:Solute_Symporter_SSF"/>
</dbReference>
<feature type="transmembrane region" description="Helical" evidence="12">
    <location>
        <begin position="6"/>
        <end position="28"/>
    </location>
</feature>
<keyword evidence="7" id="KW-0915">Sodium</keyword>
<feature type="transmembrane region" description="Helical" evidence="12">
    <location>
        <begin position="121"/>
        <end position="145"/>
    </location>
</feature>